<dbReference type="AlphaFoldDB" id="A0A1I5B6T7"/>
<dbReference type="EMBL" id="FOVM01000004">
    <property type="protein sequence ID" value="SFN70415.1"/>
    <property type="molecule type" value="Genomic_DNA"/>
</dbReference>
<protein>
    <submittedName>
        <fullName evidence="2">Energy-coupling factor transport system substrate-specific component</fullName>
    </submittedName>
</protein>
<dbReference type="Pfam" id="PF09819">
    <property type="entry name" value="ABC_cobalt"/>
    <property type="match status" value="1"/>
</dbReference>
<feature type="transmembrane region" description="Helical" evidence="1">
    <location>
        <begin position="7"/>
        <end position="25"/>
    </location>
</feature>
<feature type="transmembrane region" description="Helical" evidence="1">
    <location>
        <begin position="31"/>
        <end position="50"/>
    </location>
</feature>
<organism evidence="2 3">
    <name type="scientific">Mycetocola miduiensis</name>
    <dbReference type="NCBI Taxonomy" id="995034"/>
    <lineage>
        <taxon>Bacteria</taxon>
        <taxon>Bacillati</taxon>
        <taxon>Actinomycetota</taxon>
        <taxon>Actinomycetes</taxon>
        <taxon>Micrococcales</taxon>
        <taxon>Microbacteriaceae</taxon>
        <taxon>Mycetocola</taxon>
    </lineage>
</organism>
<proteinExistence type="predicted"/>
<keyword evidence="1" id="KW-0812">Transmembrane</keyword>
<accession>A0A1I5B6T7</accession>
<sequence>MRNSSTRLLLTCAAIGVGGGLVFVASGYLQGIIAATLPILYGLLIGVYFLPGVLAQSLLRRGGAALLTGLFAGLVAAAFSPQWFFRYLGAGLAIGALQELPFLVTRYRYWKAWVFYLAATIAGLVFGFGVFVVIGLSNFTGWANLVYFVLFVVSPVLATWIGRILADRLDKTGVARGLQQEIDRRAGRRQDTNALMVAA</sequence>
<keyword evidence="3" id="KW-1185">Reference proteome</keyword>
<gene>
    <name evidence="2" type="ORF">SAMN05216219_1769</name>
</gene>
<feature type="transmembrane region" description="Helical" evidence="1">
    <location>
        <begin position="85"/>
        <end position="104"/>
    </location>
</feature>
<evidence type="ECO:0000256" key="1">
    <source>
        <dbReference type="SAM" id="Phobius"/>
    </source>
</evidence>
<reference evidence="3" key="1">
    <citation type="submission" date="2016-10" db="EMBL/GenBank/DDBJ databases">
        <authorList>
            <person name="Varghese N."/>
            <person name="Submissions S."/>
        </authorList>
    </citation>
    <scope>NUCLEOTIDE SEQUENCE [LARGE SCALE GENOMIC DNA]</scope>
    <source>
        <strain evidence="3">CGMCC 1.11101</strain>
    </source>
</reference>
<dbReference type="STRING" id="995034.SAMN05216219_1769"/>
<keyword evidence="1" id="KW-0472">Membrane</keyword>
<keyword evidence="1" id="KW-1133">Transmembrane helix</keyword>
<feature type="transmembrane region" description="Helical" evidence="1">
    <location>
        <begin position="145"/>
        <end position="166"/>
    </location>
</feature>
<evidence type="ECO:0000313" key="3">
    <source>
        <dbReference type="Proteomes" id="UP000198867"/>
    </source>
</evidence>
<feature type="transmembrane region" description="Helical" evidence="1">
    <location>
        <begin position="113"/>
        <end position="139"/>
    </location>
</feature>
<feature type="transmembrane region" description="Helical" evidence="1">
    <location>
        <begin position="62"/>
        <end position="79"/>
    </location>
</feature>
<name>A0A1I5B6T7_9MICO</name>
<dbReference type="Proteomes" id="UP000198867">
    <property type="component" value="Unassembled WGS sequence"/>
</dbReference>
<evidence type="ECO:0000313" key="2">
    <source>
        <dbReference type="EMBL" id="SFN70415.1"/>
    </source>
</evidence>
<dbReference type="InterPro" id="IPR017195">
    <property type="entry name" value="ABC_thiamin-permease_prd"/>
</dbReference>
<dbReference type="RefSeq" id="WP_090710625.1">
    <property type="nucleotide sequence ID" value="NZ_FOVM01000004.1"/>
</dbReference>
<dbReference type="OrthoDB" id="3292509at2"/>